<protein>
    <recommendedName>
        <fullName evidence="3">CopG family transcriptional regulator</fullName>
    </recommendedName>
</protein>
<name>A0A951U738_9CYAN</name>
<dbReference type="EMBL" id="JAHHHV010000073">
    <property type="protein sequence ID" value="MBW4467102.1"/>
    <property type="molecule type" value="Genomic_DNA"/>
</dbReference>
<dbReference type="Proteomes" id="UP000707356">
    <property type="component" value="Unassembled WGS sequence"/>
</dbReference>
<accession>A0A951U738</accession>
<gene>
    <name evidence="1" type="ORF">KME07_16880</name>
</gene>
<proteinExistence type="predicted"/>
<comment type="caution">
    <text evidence="1">The sequence shown here is derived from an EMBL/GenBank/DDBJ whole genome shotgun (WGS) entry which is preliminary data.</text>
</comment>
<reference evidence="1" key="1">
    <citation type="submission" date="2021-05" db="EMBL/GenBank/DDBJ databases">
        <authorList>
            <person name="Pietrasiak N."/>
            <person name="Ward R."/>
            <person name="Stajich J.E."/>
            <person name="Kurbessoian T."/>
        </authorList>
    </citation>
    <scope>NUCLEOTIDE SEQUENCE</scope>
    <source>
        <strain evidence="1">GSE-TBD4-15B</strain>
    </source>
</reference>
<evidence type="ECO:0000313" key="1">
    <source>
        <dbReference type="EMBL" id="MBW4467102.1"/>
    </source>
</evidence>
<organism evidence="1 2">
    <name type="scientific">Pegethrix bostrychoides GSE-TBD4-15B</name>
    <dbReference type="NCBI Taxonomy" id="2839662"/>
    <lineage>
        <taxon>Bacteria</taxon>
        <taxon>Bacillati</taxon>
        <taxon>Cyanobacteriota</taxon>
        <taxon>Cyanophyceae</taxon>
        <taxon>Oculatellales</taxon>
        <taxon>Oculatellaceae</taxon>
        <taxon>Pegethrix</taxon>
    </lineage>
</organism>
<sequence>MEITIANLSEDDRRKLEFIQQKTDRDFQSSISAAIDTYYQKLNAEPDPLARLKNSPLIGSFQGDPNLSEQSEKIFHSLINNEK</sequence>
<dbReference type="AlphaFoldDB" id="A0A951U738"/>
<evidence type="ECO:0008006" key="3">
    <source>
        <dbReference type="Google" id="ProtNLM"/>
    </source>
</evidence>
<reference evidence="1" key="2">
    <citation type="journal article" date="2022" name="Microbiol. Resour. Announc.">
        <title>Metagenome Sequencing to Explore Phylogenomics of Terrestrial Cyanobacteria.</title>
        <authorList>
            <person name="Ward R.D."/>
            <person name="Stajich J.E."/>
            <person name="Johansen J.R."/>
            <person name="Huntemann M."/>
            <person name="Clum A."/>
            <person name="Foster B."/>
            <person name="Foster B."/>
            <person name="Roux S."/>
            <person name="Palaniappan K."/>
            <person name="Varghese N."/>
            <person name="Mukherjee S."/>
            <person name="Reddy T.B.K."/>
            <person name="Daum C."/>
            <person name="Copeland A."/>
            <person name="Chen I.A."/>
            <person name="Ivanova N.N."/>
            <person name="Kyrpides N.C."/>
            <person name="Shapiro N."/>
            <person name="Eloe-Fadrosh E.A."/>
            <person name="Pietrasiak N."/>
        </authorList>
    </citation>
    <scope>NUCLEOTIDE SEQUENCE</scope>
    <source>
        <strain evidence="1">GSE-TBD4-15B</strain>
    </source>
</reference>
<evidence type="ECO:0000313" key="2">
    <source>
        <dbReference type="Proteomes" id="UP000707356"/>
    </source>
</evidence>